<dbReference type="AlphaFoldDB" id="A0A4C1XX45"/>
<keyword evidence="3" id="KW-1185">Reference proteome</keyword>
<name>A0A4C1XX45_EUMVA</name>
<evidence type="ECO:0000256" key="1">
    <source>
        <dbReference type="SAM" id="MobiDB-lite"/>
    </source>
</evidence>
<sequence length="111" mass="12117">MQPYDESPSLSIRARLVKKDVSPVSRTPTGCNIHAARPPGEPLKLSQFAPTKYRPVSPWGFRLKNAPSPPSPRIRLDSNVFIRLGFVQIGAVTSSSIEIESRTAKGPGPRP</sequence>
<organism evidence="2 3">
    <name type="scientific">Eumeta variegata</name>
    <name type="common">Bagworm moth</name>
    <name type="synonym">Eumeta japonica</name>
    <dbReference type="NCBI Taxonomy" id="151549"/>
    <lineage>
        <taxon>Eukaryota</taxon>
        <taxon>Metazoa</taxon>
        <taxon>Ecdysozoa</taxon>
        <taxon>Arthropoda</taxon>
        <taxon>Hexapoda</taxon>
        <taxon>Insecta</taxon>
        <taxon>Pterygota</taxon>
        <taxon>Neoptera</taxon>
        <taxon>Endopterygota</taxon>
        <taxon>Lepidoptera</taxon>
        <taxon>Glossata</taxon>
        <taxon>Ditrysia</taxon>
        <taxon>Tineoidea</taxon>
        <taxon>Psychidae</taxon>
        <taxon>Oiketicinae</taxon>
        <taxon>Eumeta</taxon>
    </lineage>
</organism>
<protein>
    <submittedName>
        <fullName evidence="2">Uncharacterized protein</fullName>
    </submittedName>
</protein>
<reference evidence="2 3" key="1">
    <citation type="journal article" date="2019" name="Commun. Biol.">
        <title>The bagworm genome reveals a unique fibroin gene that provides high tensile strength.</title>
        <authorList>
            <person name="Kono N."/>
            <person name="Nakamura H."/>
            <person name="Ohtoshi R."/>
            <person name="Tomita M."/>
            <person name="Numata K."/>
            <person name="Arakawa K."/>
        </authorList>
    </citation>
    <scope>NUCLEOTIDE SEQUENCE [LARGE SCALE GENOMIC DNA]</scope>
</reference>
<gene>
    <name evidence="2" type="ORF">EVAR_55664_1</name>
</gene>
<evidence type="ECO:0000313" key="3">
    <source>
        <dbReference type="Proteomes" id="UP000299102"/>
    </source>
</evidence>
<dbReference type="EMBL" id="BGZK01001014">
    <property type="protein sequence ID" value="GBP68531.1"/>
    <property type="molecule type" value="Genomic_DNA"/>
</dbReference>
<proteinExistence type="predicted"/>
<feature type="region of interest" description="Disordered" evidence="1">
    <location>
        <begin position="21"/>
        <end position="46"/>
    </location>
</feature>
<accession>A0A4C1XX45</accession>
<dbReference type="Proteomes" id="UP000299102">
    <property type="component" value="Unassembled WGS sequence"/>
</dbReference>
<comment type="caution">
    <text evidence="2">The sequence shown here is derived from an EMBL/GenBank/DDBJ whole genome shotgun (WGS) entry which is preliminary data.</text>
</comment>
<evidence type="ECO:0000313" key="2">
    <source>
        <dbReference type="EMBL" id="GBP68531.1"/>
    </source>
</evidence>